<proteinExistence type="predicted"/>
<evidence type="ECO:0000313" key="2">
    <source>
        <dbReference type="Proteomes" id="UP000528824"/>
    </source>
</evidence>
<comment type="caution">
    <text evidence="1">The sequence shown here is derived from an EMBL/GenBank/DDBJ whole genome shotgun (WGS) entry which is preliminary data.</text>
</comment>
<protein>
    <submittedName>
        <fullName evidence="1">Uncharacterized protein</fullName>
    </submittedName>
</protein>
<dbReference type="EMBL" id="JACHBC010000002">
    <property type="protein sequence ID" value="MBB5559565.1"/>
    <property type="molecule type" value="Genomic_DNA"/>
</dbReference>
<dbReference type="AlphaFoldDB" id="A0A7W8XBZ7"/>
<dbReference type="Proteomes" id="UP000528824">
    <property type="component" value="Unassembled WGS sequence"/>
</dbReference>
<name>A0A7W8XBZ7_9HYPH</name>
<keyword evidence="2" id="KW-1185">Reference proteome</keyword>
<reference evidence="1 2" key="1">
    <citation type="submission" date="2020-08" db="EMBL/GenBank/DDBJ databases">
        <title>Genomic Encyclopedia of Type Strains, Phase IV (KMG-V): Genome sequencing to study the core and pangenomes of soil and plant-associated prokaryotes.</title>
        <authorList>
            <person name="Whitman W."/>
        </authorList>
    </citation>
    <scope>NUCLEOTIDE SEQUENCE [LARGE SCALE GENOMIC DNA]</scope>
    <source>
        <strain evidence="1 2">SEMIA 4034</strain>
    </source>
</reference>
<accession>A0A7W8XBZ7</accession>
<gene>
    <name evidence="1" type="ORF">GGI59_001208</name>
</gene>
<sequence length="106" mass="11448">MADIRARHEAFDHLVSNAHVAFVIGNKRASGSYHLRRNAASEVAAVPAPANSFSLSVTIEARLVVPNGALLRVGHTGLRKTDCNLLSVHLGFERSRNAIRLPAMNP</sequence>
<organism evidence="1 2">
    <name type="scientific">Rhizobium lentis</name>
    <dbReference type="NCBI Taxonomy" id="1138194"/>
    <lineage>
        <taxon>Bacteria</taxon>
        <taxon>Pseudomonadati</taxon>
        <taxon>Pseudomonadota</taxon>
        <taxon>Alphaproteobacteria</taxon>
        <taxon>Hyphomicrobiales</taxon>
        <taxon>Rhizobiaceae</taxon>
        <taxon>Rhizobium/Agrobacterium group</taxon>
        <taxon>Rhizobium</taxon>
    </lineage>
</organism>
<evidence type="ECO:0000313" key="1">
    <source>
        <dbReference type="EMBL" id="MBB5559565.1"/>
    </source>
</evidence>